<dbReference type="OrthoDB" id="27473at2"/>
<keyword evidence="3" id="KW-1185">Reference proteome</keyword>
<dbReference type="Pfam" id="PF18480">
    <property type="entry name" value="DUF5615"/>
    <property type="match status" value="1"/>
</dbReference>
<dbReference type="Proteomes" id="UP000199642">
    <property type="component" value="Unassembled WGS sequence"/>
</dbReference>
<dbReference type="RefSeq" id="WP_092790346.1">
    <property type="nucleotide sequence ID" value="NZ_FOPC01000004.1"/>
</dbReference>
<dbReference type="EMBL" id="FOPC01000004">
    <property type="protein sequence ID" value="SFG50415.1"/>
    <property type="molecule type" value="Genomic_DNA"/>
</dbReference>
<evidence type="ECO:0000259" key="1">
    <source>
        <dbReference type="Pfam" id="PF18480"/>
    </source>
</evidence>
<feature type="domain" description="DUF5615" evidence="1">
    <location>
        <begin position="1"/>
        <end position="102"/>
    </location>
</feature>
<dbReference type="STRING" id="435880.SAMN04487988_104218"/>
<proteinExistence type="predicted"/>
<reference evidence="3" key="1">
    <citation type="submission" date="2016-10" db="EMBL/GenBank/DDBJ databases">
        <authorList>
            <person name="Varghese N."/>
            <person name="Submissions S."/>
        </authorList>
    </citation>
    <scope>NUCLEOTIDE SEQUENCE [LARGE SCALE GENOMIC DNA]</scope>
    <source>
        <strain evidence="3">DSM 19315</strain>
    </source>
</reference>
<dbReference type="AlphaFoldDB" id="A0A1I2SC40"/>
<dbReference type="InterPro" id="IPR041049">
    <property type="entry name" value="DUF5615"/>
</dbReference>
<sequence length="113" mass="12876">MSLLFDQNISPKILKILPLQFSGSSQVRFEGLENSSDLEIFHYAKKKHFTIVSFDSDFIDLNGIYGTPPKIIYLNTGNLITKNISDLLIKNSLRISHYIDSDSDEILELIQAR</sequence>
<organism evidence="2 3">
    <name type="scientific">Algoriphagus hitonicola</name>
    <dbReference type="NCBI Taxonomy" id="435880"/>
    <lineage>
        <taxon>Bacteria</taxon>
        <taxon>Pseudomonadati</taxon>
        <taxon>Bacteroidota</taxon>
        <taxon>Cytophagia</taxon>
        <taxon>Cytophagales</taxon>
        <taxon>Cyclobacteriaceae</taxon>
        <taxon>Algoriphagus</taxon>
    </lineage>
</organism>
<evidence type="ECO:0000313" key="3">
    <source>
        <dbReference type="Proteomes" id="UP000199642"/>
    </source>
</evidence>
<evidence type="ECO:0000313" key="2">
    <source>
        <dbReference type="EMBL" id="SFG50415.1"/>
    </source>
</evidence>
<protein>
    <submittedName>
        <fullName evidence="2">Predicted nuclease, contains PIN domain, potential toxin-antitoxin system component</fullName>
    </submittedName>
</protein>
<accession>A0A1I2SC40</accession>
<gene>
    <name evidence="2" type="ORF">SAMN04487988_104218</name>
</gene>
<name>A0A1I2SC40_9BACT</name>